<dbReference type="InterPro" id="IPR041294">
    <property type="entry name" value="AnkUBD"/>
</dbReference>
<sequence length="686" mass="77865">MTEPKSVMSENKWPCDYCTYENWPSAVKCTMCRAPRPTPVIHEDPFRPGRDLGSDPVVCGTETSSTSSLLICPDSSARPRVPSSCANETVTNKWSCPMCTFLNWPRAIRCTQCLTHRPKSTSPTSESPQGSRSDLHSPVEEYNDRNRLNTQWTCASCMYQNWAKSAKCVVCDGPKRQEASIEIAKLDVGIVKEEERSQRRRAGGSGGNAAQRRSPPLGSRIELAAGAMSANEEQEVDQKRLKQIRNRMRKSDWLFLNACAGVVDGDLSAVEAYKASGGDISRQLTSDEVQLLNRSSAFDVGFTLVHLSIRFQRQDMLALLLSEVSQQRAKFIPSLVCPELTEQIRREISSSLHQRKEPACSCLSELHTFTLPAEIEDLPPAVQEKLFDEILDRDVQKELEESLVINWSLELVSALDSRLYALWNRSAGDCLLDSVLQASWGVCDTDSVLRRALHQSLHNCSHWFYSRWKEWESWYSQSCGLHFSLREEQWREDWAFILSLASQPGASLEQTHIFVLSHILRRPIIVYGVKYYKSFRGETLGFTRFQGVYLPLLWEQSFCWKSPIALGYTRGHFSALVSMETDGYDNRGAGANLNSDDLAVTLLPLVDSDRKLLPVHFLSAQEMGSEDQQERLLRSWLDCCVTEGGTLAAMQKRSQRCHPLVTQMNDRWLDRYRHMRDCGFDEDEDQ</sequence>
<keyword evidence="6" id="KW-0479">Metal-binding</keyword>
<accession>A0AAW0P621</accession>
<evidence type="ECO:0000256" key="13">
    <source>
        <dbReference type="PROSITE-ProRule" id="PRU00322"/>
    </source>
</evidence>
<proteinExistence type="inferred from homology"/>
<dbReference type="Pfam" id="PF02338">
    <property type="entry name" value="OTU"/>
    <property type="match status" value="1"/>
</dbReference>
<feature type="domain" description="OTU" evidence="16">
    <location>
        <begin position="419"/>
        <end position="579"/>
    </location>
</feature>
<dbReference type="Pfam" id="PF00641">
    <property type="entry name" value="Zn_ribbon_RanBP"/>
    <property type="match status" value="2"/>
</dbReference>
<dbReference type="GO" id="GO:0008270">
    <property type="term" value="F:zinc ion binding"/>
    <property type="evidence" value="ECO:0007669"/>
    <property type="project" value="UniProtKB-KW"/>
</dbReference>
<evidence type="ECO:0000256" key="6">
    <source>
        <dbReference type="ARBA" id="ARBA00022723"/>
    </source>
</evidence>
<dbReference type="GO" id="GO:0007010">
    <property type="term" value="P:cytoskeleton organization"/>
    <property type="evidence" value="ECO:0007669"/>
    <property type="project" value="TreeGrafter"/>
</dbReference>
<dbReference type="Gene3D" id="2.30.30.380">
    <property type="entry name" value="Zn-finger domain of Sec23/24"/>
    <property type="match status" value="1"/>
</dbReference>
<feature type="region of interest" description="Disordered" evidence="14">
    <location>
        <begin position="195"/>
        <end position="217"/>
    </location>
</feature>
<keyword evidence="10" id="KW-0378">Hydrolase</keyword>
<evidence type="ECO:0000256" key="11">
    <source>
        <dbReference type="ARBA" id="ARBA00022807"/>
    </source>
</evidence>
<dbReference type="InterPro" id="IPR049768">
    <property type="entry name" value="ZRANB1_OTU"/>
</dbReference>
<dbReference type="GO" id="GO:0005634">
    <property type="term" value="C:nucleus"/>
    <property type="evidence" value="ECO:0007669"/>
    <property type="project" value="TreeGrafter"/>
</dbReference>
<reference evidence="18" key="1">
    <citation type="submission" date="2024-04" db="EMBL/GenBank/DDBJ databases">
        <title>Salinicola lusitanus LLJ914,a marine bacterium isolated from the Okinawa Trough.</title>
        <authorList>
            <person name="Li J."/>
        </authorList>
    </citation>
    <scope>NUCLEOTIDE SEQUENCE [LARGE SCALE GENOMIC DNA]</scope>
</reference>
<dbReference type="Proteomes" id="UP001460270">
    <property type="component" value="Unassembled WGS sequence"/>
</dbReference>
<evidence type="ECO:0000256" key="3">
    <source>
        <dbReference type="ARBA" id="ARBA00012759"/>
    </source>
</evidence>
<dbReference type="GO" id="GO:0005737">
    <property type="term" value="C:cytoplasm"/>
    <property type="evidence" value="ECO:0007669"/>
    <property type="project" value="TreeGrafter"/>
</dbReference>
<evidence type="ECO:0000256" key="1">
    <source>
        <dbReference type="ARBA" id="ARBA00000707"/>
    </source>
</evidence>
<feature type="domain" description="RanBP2-type" evidence="15">
    <location>
        <begin position="147"/>
        <end position="177"/>
    </location>
</feature>
<dbReference type="InterPro" id="IPR001876">
    <property type="entry name" value="Znf_RanBP2"/>
</dbReference>
<dbReference type="Gene3D" id="4.10.1060.10">
    <property type="entry name" value="Zinc finger, RanBP2-type"/>
    <property type="match status" value="2"/>
</dbReference>
<evidence type="ECO:0000256" key="2">
    <source>
        <dbReference type="ARBA" id="ARBA00005865"/>
    </source>
</evidence>
<evidence type="ECO:0000256" key="12">
    <source>
        <dbReference type="ARBA" id="ARBA00022833"/>
    </source>
</evidence>
<evidence type="ECO:0000256" key="9">
    <source>
        <dbReference type="ARBA" id="ARBA00022786"/>
    </source>
</evidence>
<feature type="domain" description="RanBP2-type" evidence="15">
    <location>
        <begin position="90"/>
        <end position="119"/>
    </location>
</feature>
<dbReference type="AlphaFoldDB" id="A0AAW0P621"/>
<evidence type="ECO:0000256" key="4">
    <source>
        <dbReference type="ARBA" id="ARBA00022670"/>
    </source>
</evidence>
<feature type="compositionally biased region" description="Basic and acidic residues" evidence="14">
    <location>
        <begin position="133"/>
        <end position="142"/>
    </location>
</feature>
<dbReference type="PROSITE" id="PS01358">
    <property type="entry name" value="ZF_RANBP2_1"/>
    <property type="match status" value="3"/>
</dbReference>
<dbReference type="PROSITE" id="PS50802">
    <property type="entry name" value="OTU"/>
    <property type="match status" value="1"/>
</dbReference>
<dbReference type="GO" id="GO:0016477">
    <property type="term" value="P:cell migration"/>
    <property type="evidence" value="ECO:0007669"/>
    <property type="project" value="TreeGrafter"/>
</dbReference>
<evidence type="ECO:0000313" key="17">
    <source>
        <dbReference type="EMBL" id="KAK7918802.1"/>
    </source>
</evidence>
<organism evidence="17 18">
    <name type="scientific">Mugilogobius chulae</name>
    <name type="common">yellowstripe goby</name>
    <dbReference type="NCBI Taxonomy" id="88201"/>
    <lineage>
        <taxon>Eukaryota</taxon>
        <taxon>Metazoa</taxon>
        <taxon>Chordata</taxon>
        <taxon>Craniata</taxon>
        <taxon>Vertebrata</taxon>
        <taxon>Euteleostomi</taxon>
        <taxon>Actinopterygii</taxon>
        <taxon>Neopterygii</taxon>
        <taxon>Teleostei</taxon>
        <taxon>Neoteleostei</taxon>
        <taxon>Acanthomorphata</taxon>
        <taxon>Gobiaria</taxon>
        <taxon>Gobiiformes</taxon>
        <taxon>Gobioidei</taxon>
        <taxon>Gobiidae</taxon>
        <taxon>Gobionellinae</taxon>
        <taxon>Mugilogobius</taxon>
    </lineage>
</organism>
<dbReference type="InterPro" id="IPR051346">
    <property type="entry name" value="OTU_Deubiquitinase"/>
</dbReference>
<dbReference type="GO" id="GO:0071947">
    <property type="term" value="P:protein deubiquitination involved in ubiquitin-dependent protein catabolic process"/>
    <property type="evidence" value="ECO:0007669"/>
    <property type="project" value="TreeGrafter"/>
</dbReference>
<dbReference type="SUPFAM" id="SSF90209">
    <property type="entry name" value="Ran binding protein zinc finger-like"/>
    <property type="match status" value="2"/>
</dbReference>
<keyword evidence="12" id="KW-0862">Zinc</keyword>
<evidence type="ECO:0000256" key="7">
    <source>
        <dbReference type="ARBA" id="ARBA00022737"/>
    </source>
</evidence>
<feature type="domain" description="RanBP2-type" evidence="15">
    <location>
        <begin position="9"/>
        <end position="38"/>
    </location>
</feature>
<comment type="catalytic activity">
    <reaction evidence="1">
        <text>Thiol-dependent hydrolysis of ester, thioester, amide, peptide and isopeptide bonds formed by the C-terminal Gly of ubiquitin (a 76-residue protein attached to proteins as an intracellular targeting signal).</text>
        <dbReference type="EC" id="3.4.19.12"/>
    </reaction>
</comment>
<keyword evidence="9" id="KW-0833">Ubl conjugation pathway</keyword>
<dbReference type="GO" id="GO:0070530">
    <property type="term" value="F:K63-linked polyubiquitin modification-dependent protein binding"/>
    <property type="evidence" value="ECO:0007669"/>
    <property type="project" value="TreeGrafter"/>
</dbReference>
<name>A0AAW0P621_9GOBI</name>
<feature type="compositionally biased region" description="Polar residues" evidence="14">
    <location>
        <begin position="120"/>
        <end position="132"/>
    </location>
</feature>
<evidence type="ECO:0000256" key="5">
    <source>
        <dbReference type="ARBA" id="ARBA00022687"/>
    </source>
</evidence>
<dbReference type="CDD" id="cd22767">
    <property type="entry name" value="OTU_ZRANB1"/>
    <property type="match status" value="1"/>
</dbReference>
<dbReference type="PANTHER" id="PTHR13367:SF28">
    <property type="entry name" value="UBIQUITIN THIOESTERASE ZRANB1"/>
    <property type="match status" value="1"/>
</dbReference>
<keyword evidence="8 13" id="KW-0863">Zinc-finger</keyword>
<keyword evidence="5" id="KW-0879">Wnt signaling pathway</keyword>
<evidence type="ECO:0000313" key="18">
    <source>
        <dbReference type="Proteomes" id="UP001460270"/>
    </source>
</evidence>
<evidence type="ECO:0000256" key="8">
    <source>
        <dbReference type="ARBA" id="ARBA00022771"/>
    </source>
</evidence>
<evidence type="ECO:0000259" key="16">
    <source>
        <dbReference type="PROSITE" id="PS50802"/>
    </source>
</evidence>
<dbReference type="GO" id="GO:0004843">
    <property type="term" value="F:cysteine-type deubiquitinase activity"/>
    <property type="evidence" value="ECO:0007669"/>
    <property type="project" value="UniProtKB-EC"/>
</dbReference>
<keyword evidence="7" id="KW-0677">Repeat</keyword>
<dbReference type="EMBL" id="JBBPFD010000007">
    <property type="protein sequence ID" value="KAK7918802.1"/>
    <property type="molecule type" value="Genomic_DNA"/>
</dbReference>
<dbReference type="GO" id="GO:0016055">
    <property type="term" value="P:Wnt signaling pathway"/>
    <property type="evidence" value="ECO:0007669"/>
    <property type="project" value="UniProtKB-KW"/>
</dbReference>
<dbReference type="PANTHER" id="PTHR13367">
    <property type="entry name" value="UBIQUITIN THIOESTERASE"/>
    <property type="match status" value="1"/>
</dbReference>
<dbReference type="SMART" id="SM00547">
    <property type="entry name" value="ZnF_RBZ"/>
    <property type="match status" value="3"/>
</dbReference>
<gene>
    <name evidence="17" type="ORF">WMY93_010086</name>
</gene>
<comment type="caution">
    <text evidence="17">The sequence shown here is derived from an EMBL/GenBank/DDBJ whole genome shotgun (WGS) entry which is preliminary data.</text>
</comment>
<keyword evidence="18" id="KW-1185">Reference proteome</keyword>
<keyword evidence="4" id="KW-0645">Protease</keyword>
<keyword evidence="11" id="KW-0788">Thiol protease</keyword>
<dbReference type="Pfam" id="PF18418">
    <property type="entry name" value="AnkUBD"/>
    <property type="match status" value="1"/>
</dbReference>
<dbReference type="InterPro" id="IPR003323">
    <property type="entry name" value="OTU_dom"/>
</dbReference>
<dbReference type="EC" id="3.4.19.12" evidence="3"/>
<dbReference type="InterPro" id="IPR036443">
    <property type="entry name" value="Znf_RanBP2_sf"/>
</dbReference>
<dbReference type="Gene3D" id="1.25.40.560">
    <property type="match status" value="1"/>
</dbReference>
<evidence type="ECO:0000256" key="10">
    <source>
        <dbReference type="ARBA" id="ARBA00022801"/>
    </source>
</evidence>
<dbReference type="GO" id="GO:0030177">
    <property type="term" value="P:positive regulation of Wnt signaling pathway"/>
    <property type="evidence" value="ECO:0007669"/>
    <property type="project" value="TreeGrafter"/>
</dbReference>
<dbReference type="GO" id="GO:0035523">
    <property type="term" value="P:protein K29-linked deubiquitination"/>
    <property type="evidence" value="ECO:0007669"/>
    <property type="project" value="TreeGrafter"/>
</dbReference>
<comment type="similarity">
    <text evidence="2">Belongs to the peptidase C64 family.</text>
</comment>
<dbReference type="GO" id="GO:1990168">
    <property type="term" value="P:protein K33-linked deubiquitination"/>
    <property type="evidence" value="ECO:0007669"/>
    <property type="project" value="TreeGrafter"/>
</dbReference>
<protein>
    <recommendedName>
        <fullName evidence="3">ubiquitinyl hydrolase 1</fullName>
        <ecNumber evidence="3">3.4.19.12</ecNumber>
    </recommendedName>
</protein>
<evidence type="ECO:0000259" key="15">
    <source>
        <dbReference type="PROSITE" id="PS50199"/>
    </source>
</evidence>
<evidence type="ECO:0000256" key="14">
    <source>
        <dbReference type="SAM" id="MobiDB-lite"/>
    </source>
</evidence>
<feature type="region of interest" description="Disordered" evidence="14">
    <location>
        <begin position="117"/>
        <end position="142"/>
    </location>
</feature>
<dbReference type="PROSITE" id="PS50199">
    <property type="entry name" value="ZF_RANBP2_2"/>
    <property type="match status" value="3"/>
</dbReference>